<proteinExistence type="predicted"/>
<accession>A0ACD3BGU2</accession>
<reference evidence="1 2" key="1">
    <citation type="journal article" date="2019" name="Nat. Ecol. Evol.">
        <title>Megaphylogeny resolves global patterns of mushroom evolution.</title>
        <authorList>
            <person name="Varga T."/>
            <person name="Krizsan K."/>
            <person name="Foldi C."/>
            <person name="Dima B."/>
            <person name="Sanchez-Garcia M."/>
            <person name="Sanchez-Ramirez S."/>
            <person name="Szollosi G.J."/>
            <person name="Szarkandi J.G."/>
            <person name="Papp V."/>
            <person name="Albert L."/>
            <person name="Andreopoulos W."/>
            <person name="Angelini C."/>
            <person name="Antonin V."/>
            <person name="Barry K.W."/>
            <person name="Bougher N.L."/>
            <person name="Buchanan P."/>
            <person name="Buyck B."/>
            <person name="Bense V."/>
            <person name="Catcheside P."/>
            <person name="Chovatia M."/>
            <person name="Cooper J."/>
            <person name="Damon W."/>
            <person name="Desjardin D."/>
            <person name="Finy P."/>
            <person name="Geml J."/>
            <person name="Haridas S."/>
            <person name="Hughes K."/>
            <person name="Justo A."/>
            <person name="Karasinski D."/>
            <person name="Kautmanova I."/>
            <person name="Kiss B."/>
            <person name="Kocsube S."/>
            <person name="Kotiranta H."/>
            <person name="LaButti K.M."/>
            <person name="Lechner B.E."/>
            <person name="Liimatainen K."/>
            <person name="Lipzen A."/>
            <person name="Lukacs Z."/>
            <person name="Mihaltcheva S."/>
            <person name="Morgado L.N."/>
            <person name="Niskanen T."/>
            <person name="Noordeloos M.E."/>
            <person name="Ohm R.A."/>
            <person name="Ortiz-Santana B."/>
            <person name="Ovrebo C."/>
            <person name="Racz N."/>
            <person name="Riley R."/>
            <person name="Savchenko A."/>
            <person name="Shiryaev A."/>
            <person name="Soop K."/>
            <person name="Spirin V."/>
            <person name="Szebenyi C."/>
            <person name="Tomsovsky M."/>
            <person name="Tulloss R.E."/>
            <person name="Uehling J."/>
            <person name="Grigoriev I.V."/>
            <person name="Vagvolgyi C."/>
            <person name="Papp T."/>
            <person name="Martin F.M."/>
            <person name="Miettinen O."/>
            <person name="Hibbett D.S."/>
            <person name="Nagy L.G."/>
        </authorList>
    </citation>
    <scope>NUCLEOTIDE SEQUENCE [LARGE SCALE GENOMIC DNA]</scope>
    <source>
        <strain evidence="1 2">NL-1719</strain>
    </source>
</reference>
<sequence length="143" mass="15798">MFLRRGGDNEECPPNRTTCPHTFGILGPDPIEQETLNQQGNTSKPGVERYIGIIMVVVLFLLVCFLWGFIRWRRGGTLCCGYVNGRANDHEDVEAKAACTSPELPLQEVERGPSFRGKSPEVLICKAGKPYPCANGPLPEPVR</sequence>
<evidence type="ECO:0000313" key="2">
    <source>
        <dbReference type="Proteomes" id="UP000308600"/>
    </source>
</evidence>
<keyword evidence="2" id="KW-1185">Reference proteome</keyword>
<evidence type="ECO:0000313" key="1">
    <source>
        <dbReference type="EMBL" id="TFK77046.1"/>
    </source>
</evidence>
<protein>
    <submittedName>
        <fullName evidence="1">Uncharacterized protein</fullName>
    </submittedName>
</protein>
<name>A0ACD3BGU2_9AGAR</name>
<dbReference type="Proteomes" id="UP000308600">
    <property type="component" value="Unassembled WGS sequence"/>
</dbReference>
<organism evidence="1 2">
    <name type="scientific">Pluteus cervinus</name>
    <dbReference type="NCBI Taxonomy" id="181527"/>
    <lineage>
        <taxon>Eukaryota</taxon>
        <taxon>Fungi</taxon>
        <taxon>Dikarya</taxon>
        <taxon>Basidiomycota</taxon>
        <taxon>Agaricomycotina</taxon>
        <taxon>Agaricomycetes</taxon>
        <taxon>Agaricomycetidae</taxon>
        <taxon>Agaricales</taxon>
        <taxon>Pluteineae</taxon>
        <taxon>Pluteaceae</taxon>
        <taxon>Pluteus</taxon>
    </lineage>
</organism>
<dbReference type="EMBL" id="ML208259">
    <property type="protein sequence ID" value="TFK77046.1"/>
    <property type="molecule type" value="Genomic_DNA"/>
</dbReference>
<gene>
    <name evidence="1" type="ORF">BDN72DRAFT_830213</name>
</gene>